<reference evidence="3" key="1">
    <citation type="journal article" date="2016" name="Genome Announc.">
        <title>Draft genome sequences of fungus Aspergillus calidoustus.</title>
        <authorList>
            <person name="Horn F."/>
            <person name="Linde J."/>
            <person name="Mattern D.J."/>
            <person name="Walther G."/>
            <person name="Guthke R."/>
            <person name="Scherlach K."/>
            <person name="Martin K."/>
            <person name="Brakhage A.A."/>
            <person name="Petzke L."/>
            <person name="Valiante V."/>
        </authorList>
    </citation>
    <scope>NUCLEOTIDE SEQUENCE [LARGE SCALE GENOMIC DNA]</scope>
    <source>
        <strain evidence="3">SF006504</strain>
    </source>
</reference>
<evidence type="ECO:0000313" key="3">
    <source>
        <dbReference type="Proteomes" id="UP000054771"/>
    </source>
</evidence>
<dbReference type="AlphaFoldDB" id="A0A0U4YYY3"/>
<dbReference type="Proteomes" id="UP000054771">
    <property type="component" value="Unassembled WGS sequence"/>
</dbReference>
<accession>A0A0U4YYY3</accession>
<feature type="region of interest" description="Disordered" evidence="1">
    <location>
        <begin position="1"/>
        <end position="47"/>
    </location>
</feature>
<keyword evidence="3" id="KW-1185">Reference proteome</keyword>
<name>A0A0U4YYY3_ASPCI</name>
<evidence type="ECO:0008006" key="4">
    <source>
        <dbReference type="Google" id="ProtNLM"/>
    </source>
</evidence>
<sequence length="121" mass="13703">MLRSWAARSRTRDDDVQPAEKKRRYEEDQSETTPADQPTSSLRRSEKAKKLCLLRDRETCLITNASEPIEACHIFPSAMGMPTGDAKSIFWGTVSIFWTTAQLTNGKIKSLENSGQRLSRI</sequence>
<feature type="compositionally biased region" description="Basic and acidic residues" evidence="1">
    <location>
        <begin position="10"/>
        <end position="27"/>
    </location>
</feature>
<evidence type="ECO:0000256" key="1">
    <source>
        <dbReference type="SAM" id="MobiDB-lite"/>
    </source>
</evidence>
<proteinExistence type="predicted"/>
<gene>
    <name evidence="2" type="ORF">ASPCAL03655</name>
</gene>
<dbReference type="EMBL" id="CDMC01000003">
    <property type="protein sequence ID" value="CEL02485.1"/>
    <property type="molecule type" value="Genomic_DNA"/>
</dbReference>
<organism evidence="2 3">
    <name type="scientific">Aspergillus calidoustus</name>
    <dbReference type="NCBI Taxonomy" id="454130"/>
    <lineage>
        <taxon>Eukaryota</taxon>
        <taxon>Fungi</taxon>
        <taxon>Dikarya</taxon>
        <taxon>Ascomycota</taxon>
        <taxon>Pezizomycotina</taxon>
        <taxon>Eurotiomycetes</taxon>
        <taxon>Eurotiomycetidae</taxon>
        <taxon>Eurotiales</taxon>
        <taxon>Aspergillaceae</taxon>
        <taxon>Aspergillus</taxon>
        <taxon>Aspergillus subgen. Nidulantes</taxon>
    </lineage>
</organism>
<feature type="compositionally biased region" description="Polar residues" evidence="1">
    <location>
        <begin position="31"/>
        <end position="42"/>
    </location>
</feature>
<protein>
    <recommendedName>
        <fullName evidence="4">HNH nuclease domain-containing protein</fullName>
    </recommendedName>
</protein>
<evidence type="ECO:0000313" key="2">
    <source>
        <dbReference type="EMBL" id="CEL02485.1"/>
    </source>
</evidence>
<dbReference type="OrthoDB" id="5416097at2759"/>